<comment type="similarity">
    <text evidence="7">Belongs to the NLE1/RSA4 family.</text>
</comment>
<feature type="repeat" description="WD" evidence="11">
    <location>
        <begin position="278"/>
        <end position="318"/>
    </location>
</feature>
<dbReference type="STRING" id="1036612.A0A1L9TS67"/>
<dbReference type="PANTHER" id="PTHR19848:SF0">
    <property type="entry name" value="NOTCHLESS PROTEIN HOMOLOG 1"/>
    <property type="match status" value="1"/>
</dbReference>
<evidence type="ECO:0000256" key="2">
    <source>
        <dbReference type="ARBA" id="ARBA00007306"/>
    </source>
</evidence>
<evidence type="ECO:0000256" key="4">
    <source>
        <dbReference type="ARBA" id="ARBA00022737"/>
    </source>
</evidence>
<dbReference type="OrthoDB" id="10267436at2759"/>
<keyword evidence="15" id="KW-1185">Reference proteome</keyword>
<keyword evidence="6" id="KW-0539">Nucleus</keyword>
<dbReference type="PROSITE" id="PS50294">
    <property type="entry name" value="WD_REPEATS_REGION"/>
    <property type="match status" value="7"/>
</dbReference>
<keyword evidence="3 11" id="KW-0853">WD repeat</keyword>
<protein>
    <recommendedName>
        <fullName evidence="8">Ribosome assembly protein 4</fullName>
    </recommendedName>
    <alternativeName>
        <fullName evidence="10">Notchless protein homolog 1</fullName>
    </alternativeName>
    <alternativeName>
        <fullName evidence="9">Ribosome biogenesis factor RSA4</fullName>
    </alternativeName>
</protein>
<name>A0A1L9TS67_9EURO</name>
<dbReference type="Proteomes" id="UP000184356">
    <property type="component" value="Unassembled WGS sequence"/>
</dbReference>
<comment type="similarity">
    <text evidence="2">Belongs to the WD repeat HIR1 family.</text>
</comment>
<keyword evidence="4" id="KW-0677">Repeat</keyword>
<dbReference type="EMBL" id="KV878583">
    <property type="protein sequence ID" value="OJJ62290.1"/>
    <property type="molecule type" value="Genomic_DNA"/>
</dbReference>
<evidence type="ECO:0000256" key="6">
    <source>
        <dbReference type="ARBA" id="ARBA00023242"/>
    </source>
</evidence>
<accession>A0A1L9TS67</accession>
<dbReference type="VEuPathDB" id="FungiDB:ASPSYDRAFT_27940"/>
<dbReference type="PRINTS" id="PR00320">
    <property type="entry name" value="GPROTEINBRPT"/>
</dbReference>
<dbReference type="Pfam" id="PF00400">
    <property type="entry name" value="WD40"/>
    <property type="match status" value="4"/>
</dbReference>
<comment type="subcellular location">
    <subcellularLocation>
        <location evidence="1">Nucleus</location>
        <location evidence="1">Nucleolus</location>
    </subcellularLocation>
</comment>
<evidence type="ECO:0000313" key="14">
    <source>
        <dbReference type="EMBL" id="OJJ62290.1"/>
    </source>
</evidence>
<dbReference type="Gene3D" id="2.130.10.10">
    <property type="entry name" value="YVTN repeat-like/Quinoprotein amine dehydrogenase"/>
    <property type="match status" value="1"/>
</dbReference>
<sequence>MATLLPPPSKRQKTDLAEKARLQQDIQSIPDDLGSVRVQFFDQATGSATGPAVSVPVADATVKNLETLLNTLQGNEEDERVPYRFTFQSDNKDNKDNQTIDILADLYHSLLKPGLKTTEDTVHLYFTPQAVFRVKAVSRCSASIAGHGEAILATSFSPISSSTMVSGSGDSTARIWDCDTGTPLHTLKGHTSWVLAVSYSPNGLMIATGSMDNTVRIWDAKKGQVLGAPLKGHSKWITSLAWEPYHLQQSGSPRLASASKDSTVRIWDVISKRADIVLSGHKGSVTCVRWGGTGKIYTSSHDRSIKVWNSQTGTLIQTLSAHAHRVNHLALSTDFVLRTAYHDHTGKIPESDAEKVATAKKRFEQAATINKKIVEKLVSASDDFTMYLWEPESSNKPVARLLGHQKEVNHVTFSPDMAYIASAGFDNHVKLWNGRDGNVHQNEKKKKPLIASKRFITTLRGHVGAVYQCCFSADSRLLVSSSKDTTLKVWNVRTGKLSMDLPGHKDEVFAVDWSPDGEKVGSGGKDKAIRIWRN</sequence>
<dbReference type="PROSITE" id="PS00678">
    <property type="entry name" value="WD_REPEATS_1"/>
    <property type="match status" value="4"/>
</dbReference>
<dbReference type="InterPro" id="IPR001632">
    <property type="entry name" value="WD40_G-protein_beta-like"/>
</dbReference>
<dbReference type="GO" id="GO:0000027">
    <property type="term" value="P:ribosomal large subunit assembly"/>
    <property type="evidence" value="ECO:0007669"/>
    <property type="project" value="TreeGrafter"/>
</dbReference>
<dbReference type="GeneID" id="63760528"/>
<dbReference type="PANTHER" id="PTHR19848">
    <property type="entry name" value="WD40 REPEAT PROTEIN"/>
    <property type="match status" value="1"/>
</dbReference>
<feature type="repeat" description="WD" evidence="11">
    <location>
        <begin position="187"/>
        <end position="228"/>
    </location>
</feature>
<keyword evidence="5" id="KW-0156">Chromatin regulator</keyword>
<organism evidence="14 15">
    <name type="scientific">Aspergillus sydowii CBS 593.65</name>
    <dbReference type="NCBI Taxonomy" id="1036612"/>
    <lineage>
        <taxon>Eukaryota</taxon>
        <taxon>Fungi</taxon>
        <taxon>Dikarya</taxon>
        <taxon>Ascomycota</taxon>
        <taxon>Pezizomycotina</taxon>
        <taxon>Eurotiomycetes</taxon>
        <taxon>Eurotiomycetidae</taxon>
        <taxon>Eurotiales</taxon>
        <taxon>Aspergillaceae</taxon>
        <taxon>Aspergillus</taxon>
        <taxon>Aspergillus subgen. Nidulantes</taxon>
    </lineage>
</organism>
<evidence type="ECO:0000256" key="9">
    <source>
        <dbReference type="ARBA" id="ARBA00077034"/>
    </source>
</evidence>
<proteinExistence type="inferred from homology"/>
<evidence type="ECO:0000256" key="1">
    <source>
        <dbReference type="ARBA" id="ARBA00004604"/>
    </source>
</evidence>
<dbReference type="PROSITE" id="PS50082">
    <property type="entry name" value="WD_REPEATS_2"/>
    <property type="match status" value="7"/>
</dbReference>
<dbReference type="GO" id="GO:0006325">
    <property type="term" value="P:chromatin organization"/>
    <property type="evidence" value="ECO:0007669"/>
    <property type="project" value="UniProtKB-KW"/>
</dbReference>
<dbReference type="SMART" id="SM00320">
    <property type="entry name" value="WD40"/>
    <property type="match status" value="8"/>
</dbReference>
<dbReference type="InterPro" id="IPR019775">
    <property type="entry name" value="WD40_repeat_CS"/>
</dbReference>
<dbReference type="InterPro" id="IPR036322">
    <property type="entry name" value="WD40_repeat_dom_sf"/>
</dbReference>
<feature type="domain" description="NLE" evidence="12">
    <location>
        <begin position="36"/>
        <end position="88"/>
    </location>
</feature>
<dbReference type="GO" id="GO:0005730">
    <property type="term" value="C:nucleolus"/>
    <property type="evidence" value="ECO:0007669"/>
    <property type="project" value="UniProtKB-SubCell"/>
</dbReference>
<dbReference type="CDD" id="cd00200">
    <property type="entry name" value="WD40"/>
    <property type="match status" value="1"/>
</dbReference>
<dbReference type="InterPro" id="IPR055410">
    <property type="entry name" value="Beta-prop_CAF1B_HIR1"/>
</dbReference>
<dbReference type="InterPro" id="IPR001680">
    <property type="entry name" value="WD40_rpt"/>
</dbReference>
<dbReference type="AlphaFoldDB" id="A0A1L9TS67"/>
<dbReference type="PRINTS" id="PR00319">
    <property type="entry name" value="GPROTEINB"/>
</dbReference>
<dbReference type="InterPro" id="IPR012972">
    <property type="entry name" value="NLE"/>
</dbReference>
<feature type="repeat" description="WD" evidence="11">
    <location>
        <begin position="401"/>
        <end position="442"/>
    </location>
</feature>
<dbReference type="RefSeq" id="XP_040706096.1">
    <property type="nucleotide sequence ID" value="XM_040844455.1"/>
</dbReference>
<dbReference type="InterPro" id="IPR020472">
    <property type="entry name" value="WD40_PAC1"/>
</dbReference>
<evidence type="ECO:0000259" key="13">
    <source>
        <dbReference type="Pfam" id="PF24105"/>
    </source>
</evidence>
<evidence type="ECO:0000256" key="11">
    <source>
        <dbReference type="PROSITE-ProRule" id="PRU00221"/>
    </source>
</evidence>
<feature type="repeat" description="WD" evidence="11">
    <location>
        <begin position="144"/>
        <end position="186"/>
    </location>
</feature>
<feature type="repeat" description="WD" evidence="11">
    <location>
        <begin position="501"/>
        <end position="534"/>
    </location>
</feature>
<evidence type="ECO:0000313" key="15">
    <source>
        <dbReference type="Proteomes" id="UP000184356"/>
    </source>
</evidence>
<evidence type="ECO:0000256" key="7">
    <source>
        <dbReference type="ARBA" id="ARBA00061016"/>
    </source>
</evidence>
<reference evidence="15" key="1">
    <citation type="journal article" date="2017" name="Genome Biol.">
        <title>Comparative genomics reveals high biological diversity and specific adaptations in the industrially and medically important fungal genus Aspergillus.</title>
        <authorList>
            <person name="de Vries R.P."/>
            <person name="Riley R."/>
            <person name="Wiebenga A."/>
            <person name="Aguilar-Osorio G."/>
            <person name="Amillis S."/>
            <person name="Uchima C.A."/>
            <person name="Anderluh G."/>
            <person name="Asadollahi M."/>
            <person name="Askin M."/>
            <person name="Barry K."/>
            <person name="Battaglia E."/>
            <person name="Bayram O."/>
            <person name="Benocci T."/>
            <person name="Braus-Stromeyer S.A."/>
            <person name="Caldana C."/>
            <person name="Canovas D."/>
            <person name="Cerqueira G.C."/>
            <person name="Chen F."/>
            <person name="Chen W."/>
            <person name="Choi C."/>
            <person name="Clum A."/>
            <person name="Dos Santos R.A."/>
            <person name="Damasio A.R."/>
            <person name="Diallinas G."/>
            <person name="Emri T."/>
            <person name="Fekete E."/>
            <person name="Flipphi M."/>
            <person name="Freyberg S."/>
            <person name="Gallo A."/>
            <person name="Gournas C."/>
            <person name="Habgood R."/>
            <person name="Hainaut M."/>
            <person name="Harispe M.L."/>
            <person name="Henrissat B."/>
            <person name="Hilden K.S."/>
            <person name="Hope R."/>
            <person name="Hossain A."/>
            <person name="Karabika E."/>
            <person name="Karaffa L."/>
            <person name="Karanyi Z."/>
            <person name="Krasevec N."/>
            <person name="Kuo A."/>
            <person name="Kusch H."/>
            <person name="LaButti K."/>
            <person name="Lagendijk E.L."/>
            <person name="Lapidus A."/>
            <person name="Levasseur A."/>
            <person name="Lindquist E."/>
            <person name="Lipzen A."/>
            <person name="Logrieco A.F."/>
            <person name="MacCabe A."/>
            <person name="Maekelae M.R."/>
            <person name="Malavazi I."/>
            <person name="Melin P."/>
            <person name="Meyer V."/>
            <person name="Mielnichuk N."/>
            <person name="Miskei M."/>
            <person name="Molnar A.P."/>
            <person name="Mule G."/>
            <person name="Ngan C.Y."/>
            <person name="Orejas M."/>
            <person name="Orosz E."/>
            <person name="Ouedraogo J.P."/>
            <person name="Overkamp K.M."/>
            <person name="Park H.-S."/>
            <person name="Perrone G."/>
            <person name="Piumi F."/>
            <person name="Punt P.J."/>
            <person name="Ram A.F."/>
            <person name="Ramon A."/>
            <person name="Rauscher S."/>
            <person name="Record E."/>
            <person name="Riano-Pachon D.M."/>
            <person name="Robert V."/>
            <person name="Roehrig J."/>
            <person name="Ruller R."/>
            <person name="Salamov A."/>
            <person name="Salih N.S."/>
            <person name="Samson R.A."/>
            <person name="Sandor E."/>
            <person name="Sanguinetti M."/>
            <person name="Schuetze T."/>
            <person name="Sepcic K."/>
            <person name="Shelest E."/>
            <person name="Sherlock G."/>
            <person name="Sophianopoulou V."/>
            <person name="Squina F.M."/>
            <person name="Sun H."/>
            <person name="Susca A."/>
            <person name="Todd R.B."/>
            <person name="Tsang A."/>
            <person name="Unkles S.E."/>
            <person name="van de Wiele N."/>
            <person name="van Rossen-Uffink D."/>
            <person name="Oliveira J.V."/>
            <person name="Vesth T.C."/>
            <person name="Visser J."/>
            <person name="Yu J.-H."/>
            <person name="Zhou M."/>
            <person name="Andersen M.R."/>
            <person name="Archer D.B."/>
            <person name="Baker S.E."/>
            <person name="Benoit I."/>
            <person name="Brakhage A.A."/>
            <person name="Braus G.H."/>
            <person name="Fischer R."/>
            <person name="Frisvad J.C."/>
            <person name="Goldman G.H."/>
            <person name="Houbraken J."/>
            <person name="Oakley B."/>
            <person name="Pocsi I."/>
            <person name="Scazzocchio C."/>
            <person name="Seiboth B."/>
            <person name="vanKuyk P.A."/>
            <person name="Wortman J."/>
            <person name="Dyer P.S."/>
            <person name="Grigoriev I.V."/>
        </authorList>
    </citation>
    <scope>NUCLEOTIDE SEQUENCE [LARGE SCALE GENOMIC DNA]</scope>
    <source>
        <strain evidence="15">CBS 593.65</strain>
    </source>
</reference>
<dbReference type="Pfam" id="PF24105">
    <property type="entry name" value="Beta-prop_CAF1B_HIR1"/>
    <property type="match status" value="1"/>
</dbReference>
<feature type="domain" description="CAF1B/HIR1 beta-propeller" evidence="13">
    <location>
        <begin position="370"/>
        <end position="532"/>
    </location>
</feature>
<dbReference type="FunFam" id="2.130.10.10:FF:000092">
    <property type="entry name" value="notchless protein homolog"/>
    <property type="match status" value="1"/>
</dbReference>
<evidence type="ECO:0000256" key="10">
    <source>
        <dbReference type="ARBA" id="ARBA00080836"/>
    </source>
</evidence>
<gene>
    <name evidence="14" type="ORF">ASPSYDRAFT_27940</name>
</gene>
<feature type="repeat" description="WD" evidence="11">
    <location>
        <begin position="459"/>
        <end position="500"/>
    </location>
</feature>
<evidence type="ECO:0000259" key="12">
    <source>
        <dbReference type="Pfam" id="PF08154"/>
    </source>
</evidence>
<evidence type="ECO:0000256" key="5">
    <source>
        <dbReference type="ARBA" id="ARBA00022853"/>
    </source>
</evidence>
<dbReference type="InterPro" id="IPR015943">
    <property type="entry name" value="WD40/YVTN_repeat-like_dom_sf"/>
</dbReference>
<dbReference type="SUPFAM" id="SSF50978">
    <property type="entry name" value="WD40 repeat-like"/>
    <property type="match status" value="1"/>
</dbReference>
<evidence type="ECO:0000256" key="8">
    <source>
        <dbReference type="ARBA" id="ARBA00068030"/>
    </source>
</evidence>
<feature type="repeat" description="WD" evidence="11">
    <location>
        <begin position="230"/>
        <end position="269"/>
    </location>
</feature>
<dbReference type="Pfam" id="PF08154">
    <property type="entry name" value="NLE"/>
    <property type="match status" value="1"/>
</dbReference>
<evidence type="ECO:0000256" key="3">
    <source>
        <dbReference type="ARBA" id="ARBA00022574"/>
    </source>
</evidence>